<evidence type="ECO:0000313" key="3">
    <source>
        <dbReference type="EMBL" id="PHK98756.1"/>
    </source>
</evidence>
<keyword evidence="2" id="KW-1133">Transmembrane helix</keyword>
<gene>
    <name evidence="3" type="ORF">CGL56_09845</name>
</gene>
<protein>
    <submittedName>
        <fullName evidence="3">Uncharacterized protein</fullName>
    </submittedName>
</protein>
<dbReference type="EMBL" id="PDLO01000003">
    <property type="protein sequence ID" value="PHK98756.1"/>
    <property type="molecule type" value="Genomic_DNA"/>
</dbReference>
<reference evidence="3 4" key="1">
    <citation type="submission" date="2017-10" db="EMBL/GenBank/DDBJ databases">
        <title>The draft genome sequence of Lewinella marina KCTC 32374.</title>
        <authorList>
            <person name="Wang K."/>
        </authorList>
    </citation>
    <scope>NUCLEOTIDE SEQUENCE [LARGE SCALE GENOMIC DNA]</scope>
    <source>
        <strain evidence="3 4">MKG-38</strain>
    </source>
</reference>
<sequence>MQMSIFLQADGYSGDVWWILGALIVLGVVFYMTKRAQYTQRARHLKNSDPRQEVVNDTSYNINQEGIDGHRSEGMTEAEARRTKERMQDSGHIPSDEEYHDLKDDTKKDR</sequence>
<feature type="transmembrane region" description="Helical" evidence="2">
    <location>
        <begin position="16"/>
        <end position="33"/>
    </location>
</feature>
<dbReference type="AlphaFoldDB" id="A0A2G0CFK7"/>
<organism evidence="3 4">
    <name type="scientific">Neolewinella marina</name>
    <dbReference type="NCBI Taxonomy" id="438751"/>
    <lineage>
        <taxon>Bacteria</taxon>
        <taxon>Pseudomonadati</taxon>
        <taxon>Bacteroidota</taxon>
        <taxon>Saprospiria</taxon>
        <taxon>Saprospirales</taxon>
        <taxon>Lewinellaceae</taxon>
        <taxon>Neolewinella</taxon>
    </lineage>
</organism>
<dbReference type="Proteomes" id="UP000226437">
    <property type="component" value="Unassembled WGS sequence"/>
</dbReference>
<keyword evidence="2" id="KW-0472">Membrane</keyword>
<feature type="region of interest" description="Disordered" evidence="1">
    <location>
        <begin position="56"/>
        <end position="110"/>
    </location>
</feature>
<keyword evidence="2" id="KW-0812">Transmembrane</keyword>
<name>A0A2G0CFK7_9BACT</name>
<evidence type="ECO:0000256" key="2">
    <source>
        <dbReference type="SAM" id="Phobius"/>
    </source>
</evidence>
<evidence type="ECO:0000256" key="1">
    <source>
        <dbReference type="SAM" id="MobiDB-lite"/>
    </source>
</evidence>
<keyword evidence="4" id="KW-1185">Reference proteome</keyword>
<comment type="caution">
    <text evidence="3">The sequence shown here is derived from an EMBL/GenBank/DDBJ whole genome shotgun (WGS) entry which is preliminary data.</text>
</comment>
<feature type="compositionally biased region" description="Basic and acidic residues" evidence="1">
    <location>
        <begin position="67"/>
        <end position="110"/>
    </location>
</feature>
<evidence type="ECO:0000313" key="4">
    <source>
        <dbReference type="Proteomes" id="UP000226437"/>
    </source>
</evidence>
<proteinExistence type="predicted"/>
<accession>A0A2G0CFK7</accession>